<feature type="compositionally biased region" description="Polar residues" evidence="1">
    <location>
        <begin position="307"/>
        <end position="321"/>
    </location>
</feature>
<feature type="region of interest" description="Disordered" evidence="1">
    <location>
        <begin position="333"/>
        <end position="393"/>
    </location>
</feature>
<evidence type="ECO:0000256" key="2">
    <source>
        <dbReference type="SAM" id="Phobius"/>
    </source>
</evidence>
<feature type="compositionally biased region" description="Polar residues" evidence="1">
    <location>
        <begin position="276"/>
        <end position="296"/>
    </location>
</feature>
<keyword evidence="2" id="KW-0472">Membrane</keyword>
<evidence type="ECO:0000313" key="3">
    <source>
        <dbReference type="EMBL" id="KTB31647.1"/>
    </source>
</evidence>
<sequence>MFWSKGATPPYYALLTPVFGTPRNISIPDSSVTNGHGSFSMRLPFEKGQRIVITMSDATGFGSGGSTELLTVGSSQGGSCNVSDPGVAFDYELNTALQQCRVFTFGNYDKAIQPVTIMGIIPGGDSFVLRPAEGSTSYDWIANVWNGTSIIFVMVDAQFRPGGSSDVKIVGASDDTSCIGSNSPSSTMVPTATGTSPGATSTGSTSPPPASNGQVSTQIGAIAGTVLGALVFLAVFITMGLFFLQRKKNKKPGQIGWDGTDFRRHSQRMQIDSFDHSSSTGRALSVAPQYSNSDPFASSPDLPTIDSPFTNDPFNPVSPSDQTYISDIEPFTAPSAGPSTMTSAQRKAAMAGVAPQKPSRFIVHTDAEDVPPEPEEEEVVELPPQYTERRARQ</sequence>
<feature type="region of interest" description="Disordered" evidence="1">
    <location>
        <begin position="272"/>
        <end position="321"/>
    </location>
</feature>
<dbReference type="EMBL" id="LATX01002303">
    <property type="protein sequence ID" value="KTB31647.1"/>
    <property type="molecule type" value="Genomic_DNA"/>
</dbReference>
<feature type="compositionally biased region" description="Polar residues" evidence="1">
    <location>
        <begin position="180"/>
        <end position="189"/>
    </location>
</feature>
<feature type="region of interest" description="Disordered" evidence="1">
    <location>
        <begin position="180"/>
        <end position="214"/>
    </location>
</feature>
<dbReference type="AlphaFoldDB" id="A0A0W0F5P0"/>
<evidence type="ECO:0000256" key="1">
    <source>
        <dbReference type="SAM" id="MobiDB-lite"/>
    </source>
</evidence>
<feature type="compositionally biased region" description="Acidic residues" evidence="1">
    <location>
        <begin position="368"/>
        <end position="380"/>
    </location>
</feature>
<organism evidence="3 4">
    <name type="scientific">Moniliophthora roreri</name>
    <name type="common">Frosty pod rot fungus</name>
    <name type="synonym">Monilia roreri</name>
    <dbReference type="NCBI Taxonomy" id="221103"/>
    <lineage>
        <taxon>Eukaryota</taxon>
        <taxon>Fungi</taxon>
        <taxon>Dikarya</taxon>
        <taxon>Basidiomycota</taxon>
        <taxon>Agaricomycotina</taxon>
        <taxon>Agaricomycetes</taxon>
        <taxon>Agaricomycetidae</taxon>
        <taxon>Agaricales</taxon>
        <taxon>Marasmiineae</taxon>
        <taxon>Marasmiaceae</taxon>
        <taxon>Moniliophthora</taxon>
    </lineage>
</organism>
<evidence type="ECO:0000313" key="4">
    <source>
        <dbReference type="Proteomes" id="UP000054988"/>
    </source>
</evidence>
<dbReference type="eggNOG" id="ENOG502SKDC">
    <property type="taxonomic scope" value="Eukaryota"/>
</dbReference>
<dbReference type="Proteomes" id="UP000054988">
    <property type="component" value="Unassembled WGS sequence"/>
</dbReference>
<protein>
    <submittedName>
        <fullName evidence="3">Uncharacterized protein</fullName>
    </submittedName>
</protein>
<proteinExistence type="predicted"/>
<name>A0A0W0F5P0_MONRR</name>
<feature type="compositionally biased region" description="Low complexity" evidence="1">
    <location>
        <begin position="190"/>
        <end position="205"/>
    </location>
</feature>
<keyword evidence="2" id="KW-1133">Transmembrane helix</keyword>
<comment type="caution">
    <text evidence="3">The sequence shown here is derived from an EMBL/GenBank/DDBJ whole genome shotgun (WGS) entry which is preliminary data.</text>
</comment>
<gene>
    <name evidence="3" type="ORF">WG66_15831</name>
</gene>
<feature type="transmembrane region" description="Helical" evidence="2">
    <location>
        <begin position="219"/>
        <end position="244"/>
    </location>
</feature>
<keyword evidence="2" id="KW-0812">Transmembrane</keyword>
<reference evidence="3 4" key="1">
    <citation type="submission" date="2015-12" db="EMBL/GenBank/DDBJ databases">
        <title>Draft genome sequence of Moniliophthora roreri, the causal agent of frosty pod rot of cacao.</title>
        <authorList>
            <person name="Aime M.C."/>
            <person name="Diaz-Valderrama J.R."/>
            <person name="Kijpornyongpan T."/>
            <person name="Phillips-Mora W."/>
        </authorList>
    </citation>
    <scope>NUCLEOTIDE SEQUENCE [LARGE SCALE GENOMIC DNA]</scope>
    <source>
        <strain evidence="3 4">MCA 2952</strain>
    </source>
</reference>
<accession>A0A0W0F5P0</accession>